<dbReference type="GO" id="GO:0016020">
    <property type="term" value="C:membrane"/>
    <property type="evidence" value="ECO:0007669"/>
    <property type="project" value="InterPro"/>
</dbReference>
<dbReference type="EMBL" id="CP025781">
    <property type="protein sequence ID" value="QBC45517.1"/>
    <property type="molecule type" value="Genomic_DNA"/>
</dbReference>
<keyword evidence="1" id="KW-0472">Membrane</keyword>
<dbReference type="Pfam" id="PF06580">
    <property type="entry name" value="His_kinase"/>
    <property type="match status" value="1"/>
</dbReference>
<dbReference type="AlphaFoldDB" id="A0A7G3GDG0"/>
<evidence type="ECO:0000256" key="1">
    <source>
        <dbReference type="SAM" id="Phobius"/>
    </source>
</evidence>
<feature type="transmembrane region" description="Helical" evidence="1">
    <location>
        <begin position="73"/>
        <end position="93"/>
    </location>
</feature>
<evidence type="ECO:0000313" key="4">
    <source>
        <dbReference type="Proteomes" id="UP000515917"/>
    </source>
</evidence>
<feature type="domain" description="Histidine kinase" evidence="2">
    <location>
        <begin position="149"/>
        <end position="353"/>
    </location>
</feature>
<reference evidence="3 4" key="1">
    <citation type="submission" date="2018-01" db="EMBL/GenBank/DDBJ databases">
        <title>Genome sequence of Iodobacter sp. strain PCH194 isolated from Indian Trans-Himalaya.</title>
        <authorList>
            <person name="Kumar V."/>
            <person name="Thakur V."/>
            <person name="Kumar S."/>
            <person name="Singh D."/>
        </authorList>
    </citation>
    <scope>NUCLEOTIDE SEQUENCE [LARGE SCALE GENOMIC DNA]</scope>
    <source>
        <strain evidence="3 4">PCH194</strain>
    </source>
</reference>
<organism evidence="3 4">
    <name type="scientific">Iodobacter fluviatilis</name>
    <dbReference type="NCBI Taxonomy" id="537"/>
    <lineage>
        <taxon>Bacteria</taxon>
        <taxon>Pseudomonadati</taxon>
        <taxon>Pseudomonadota</taxon>
        <taxon>Betaproteobacteria</taxon>
        <taxon>Neisseriales</taxon>
        <taxon>Chitinibacteraceae</taxon>
        <taxon>Iodobacter</taxon>
    </lineage>
</organism>
<dbReference type="InterPro" id="IPR010559">
    <property type="entry name" value="Sig_transdc_His_kin_internal"/>
</dbReference>
<evidence type="ECO:0000259" key="2">
    <source>
        <dbReference type="PROSITE" id="PS50109"/>
    </source>
</evidence>
<dbReference type="InterPro" id="IPR005467">
    <property type="entry name" value="His_kinase_dom"/>
</dbReference>
<dbReference type="KEGG" id="ifl:C1H71_19635"/>
<evidence type="ECO:0000313" key="3">
    <source>
        <dbReference type="EMBL" id="QBC45517.1"/>
    </source>
</evidence>
<dbReference type="Proteomes" id="UP000515917">
    <property type="component" value="Chromosome"/>
</dbReference>
<name>A0A7G3GDG0_9NEIS</name>
<keyword evidence="1" id="KW-0812">Transmembrane</keyword>
<dbReference type="InterPro" id="IPR003594">
    <property type="entry name" value="HATPase_dom"/>
</dbReference>
<feature type="transmembrane region" description="Helical" evidence="1">
    <location>
        <begin position="15"/>
        <end position="37"/>
    </location>
</feature>
<dbReference type="SMART" id="SM00387">
    <property type="entry name" value="HATPase_c"/>
    <property type="match status" value="1"/>
</dbReference>
<keyword evidence="3" id="KW-0808">Transferase</keyword>
<dbReference type="Pfam" id="PF02518">
    <property type="entry name" value="HATPase_c"/>
    <property type="match status" value="1"/>
</dbReference>
<dbReference type="PROSITE" id="PS50109">
    <property type="entry name" value="HIS_KIN"/>
    <property type="match status" value="1"/>
</dbReference>
<keyword evidence="1" id="KW-1133">Transmembrane helix</keyword>
<dbReference type="PANTHER" id="PTHR34220">
    <property type="entry name" value="SENSOR HISTIDINE KINASE YPDA"/>
    <property type="match status" value="1"/>
</dbReference>
<keyword evidence="4" id="KW-1185">Reference proteome</keyword>
<dbReference type="SUPFAM" id="SSF55874">
    <property type="entry name" value="ATPase domain of HSP90 chaperone/DNA topoisomerase II/histidine kinase"/>
    <property type="match status" value="1"/>
</dbReference>
<proteinExistence type="predicted"/>
<sequence length="356" mass="39491">MRNIKIIIDKWRRDLPILLLVNTLIAGLCTLVSDMSYLLDNLLISHSIGFSISVINALVFCQAPHLIELPHKFLFLRLIFSIPLGVFCGFKLASWMGAPDVLAYFLVNPNQQWRWLATAALLTTAATGFFIVLYRAQTYRAQLAIEQQQLAEAKQSELAAQLALLQAQIEPHFLFNTLANVRSLITRDAALAQTMLDHLNHYLRASLSRTRKRQVTLAEELDLVMALLAISQIRLGSRLRYQIDVPADLHAALLPPLLLQPLVENALEHGIEPAVEGGEVRIVVDIAEQLLRLRVYDTGLGLNAAANQASGDGVGLPNVRKRLETLYGGQGRLALYPNLPSGVISEIVLPLSRLNH</sequence>
<gene>
    <name evidence="3" type="ORF">C1H71_19635</name>
</gene>
<keyword evidence="3" id="KW-0418">Kinase</keyword>
<dbReference type="Gene3D" id="3.30.565.10">
    <property type="entry name" value="Histidine kinase-like ATPase, C-terminal domain"/>
    <property type="match status" value="1"/>
</dbReference>
<dbReference type="InterPro" id="IPR036890">
    <property type="entry name" value="HATPase_C_sf"/>
</dbReference>
<dbReference type="PANTHER" id="PTHR34220:SF9">
    <property type="entry name" value="SIGNAL TRANSDUCTION HISTIDINE KINASE INTERNAL REGION DOMAIN-CONTAINING PROTEIN"/>
    <property type="match status" value="1"/>
</dbReference>
<accession>A0A7G3GDG0</accession>
<feature type="transmembrane region" description="Helical" evidence="1">
    <location>
        <begin position="113"/>
        <end position="134"/>
    </location>
</feature>
<dbReference type="RefSeq" id="WP_130108023.1">
    <property type="nucleotide sequence ID" value="NZ_CP025781.1"/>
</dbReference>
<protein>
    <submittedName>
        <fullName evidence="3">Histidine kinase</fullName>
    </submittedName>
</protein>
<feature type="transmembrane region" description="Helical" evidence="1">
    <location>
        <begin position="43"/>
        <end position="61"/>
    </location>
</feature>
<dbReference type="InterPro" id="IPR050640">
    <property type="entry name" value="Bact_2-comp_sensor_kinase"/>
</dbReference>
<dbReference type="GO" id="GO:0000155">
    <property type="term" value="F:phosphorelay sensor kinase activity"/>
    <property type="evidence" value="ECO:0007669"/>
    <property type="project" value="InterPro"/>
</dbReference>